<dbReference type="PROSITE" id="PS51257">
    <property type="entry name" value="PROKAR_LIPOPROTEIN"/>
    <property type="match status" value="1"/>
</dbReference>
<evidence type="ECO:0000313" key="2">
    <source>
        <dbReference type="EMBL" id="CAD23623.1"/>
    </source>
</evidence>
<reference evidence="2" key="1">
    <citation type="journal article" date="2003" name="Eur. J. Immunol.">
        <title>Artificial-infection protocols allow immunodetection of novel Borrelia burgdorferi antigens suitable as vaccine candidates against Lyme disease.</title>
        <authorList>
            <person name="Wallich R."/>
            <person name="Jahraus O."/>
            <person name="Stehle T."/>
            <person name="Tran T.T."/>
            <person name="Brenner C."/>
            <person name="Hofmann H."/>
            <person name="Gern L."/>
            <person name="Simon M.M."/>
        </authorList>
    </citation>
    <scope>NUCLEOTIDE SEQUENCE</scope>
    <source>
        <strain evidence="2">ZQ1</strain>
    </source>
</reference>
<organism evidence="2">
    <name type="scientific">Borreliella garinii</name>
    <name type="common">Borrelia garinii</name>
    <dbReference type="NCBI Taxonomy" id="29519"/>
    <lineage>
        <taxon>Bacteria</taxon>
        <taxon>Pseudomonadati</taxon>
        <taxon>Spirochaetota</taxon>
        <taxon>Spirochaetia</taxon>
        <taxon>Spirochaetales</taxon>
        <taxon>Borreliaceae</taxon>
        <taxon>Borreliella</taxon>
    </lineage>
</organism>
<sequence length="219" mass="25082">MKRIIILSILLLLLLFSCKQYGDVKSLTEVATDFEDDNSLASGNVEPKDQMTDKGPALTSEESEKLEALKTFLKDAMGVNGRDENSKAEYEKSYKEFFDWLSKDVNRQKEFVSSFNNICDIVAKAVNASKQRTRDQQQRSLGFNEYVCYKIKNSTGEPLSLFFQKVADAFGTEEYKRKDDENSPKPEKCNEEIFKAIKRVFTESENNKELADLKNYGNI</sequence>
<dbReference type="EMBL" id="AJ430847">
    <property type="protein sequence ID" value="CAD23623.1"/>
    <property type="molecule type" value="Genomic_DNA"/>
</dbReference>
<accession>Q8KKG5</accession>
<feature type="region of interest" description="Disordered" evidence="1">
    <location>
        <begin position="38"/>
        <end position="60"/>
    </location>
</feature>
<evidence type="ECO:0000256" key="1">
    <source>
        <dbReference type="SAM" id="MobiDB-lite"/>
    </source>
</evidence>
<gene>
    <name evidence="2" type="primary">p24</name>
</gene>
<dbReference type="AlphaFoldDB" id="Q8KKG5"/>
<proteinExistence type="predicted"/>
<protein>
    <submittedName>
        <fullName evidence="2">Outer surface protein</fullName>
    </submittedName>
</protein>
<name>Q8KKG5_BORGR</name>